<accession>A0A165SVU3</accession>
<evidence type="ECO:0000313" key="1">
    <source>
        <dbReference type="EMBL" id="KZT25753.1"/>
    </source>
</evidence>
<keyword evidence="2" id="KW-1185">Reference proteome</keyword>
<dbReference type="InParanoid" id="A0A165SVU3"/>
<gene>
    <name evidence="1" type="ORF">NEOLEDRAFT_338524</name>
</gene>
<reference evidence="1 2" key="1">
    <citation type="journal article" date="2016" name="Mol. Biol. Evol.">
        <title>Comparative Genomics of Early-Diverging Mushroom-Forming Fungi Provides Insights into the Origins of Lignocellulose Decay Capabilities.</title>
        <authorList>
            <person name="Nagy L.G."/>
            <person name="Riley R."/>
            <person name="Tritt A."/>
            <person name="Adam C."/>
            <person name="Daum C."/>
            <person name="Floudas D."/>
            <person name="Sun H."/>
            <person name="Yadav J.S."/>
            <person name="Pangilinan J."/>
            <person name="Larsson K.H."/>
            <person name="Matsuura K."/>
            <person name="Barry K."/>
            <person name="Labutti K."/>
            <person name="Kuo R."/>
            <person name="Ohm R.A."/>
            <person name="Bhattacharya S.S."/>
            <person name="Shirouzu T."/>
            <person name="Yoshinaga Y."/>
            <person name="Martin F.M."/>
            <person name="Grigoriev I.V."/>
            <person name="Hibbett D.S."/>
        </authorList>
    </citation>
    <scope>NUCLEOTIDE SEQUENCE [LARGE SCALE GENOMIC DNA]</scope>
    <source>
        <strain evidence="1 2">HHB14362 ss-1</strain>
    </source>
</reference>
<evidence type="ECO:0000313" key="2">
    <source>
        <dbReference type="Proteomes" id="UP000076761"/>
    </source>
</evidence>
<protein>
    <submittedName>
        <fullName evidence="1">Uncharacterized protein</fullName>
    </submittedName>
</protein>
<proteinExistence type="predicted"/>
<name>A0A165SVU3_9AGAM</name>
<organism evidence="1 2">
    <name type="scientific">Neolentinus lepideus HHB14362 ss-1</name>
    <dbReference type="NCBI Taxonomy" id="1314782"/>
    <lineage>
        <taxon>Eukaryota</taxon>
        <taxon>Fungi</taxon>
        <taxon>Dikarya</taxon>
        <taxon>Basidiomycota</taxon>
        <taxon>Agaricomycotina</taxon>
        <taxon>Agaricomycetes</taxon>
        <taxon>Gloeophyllales</taxon>
        <taxon>Gloeophyllaceae</taxon>
        <taxon>Neolentinus</taxon>
    </lineage>
</organism>
<sequence length="127" mass="14142">MSSLYAHFNQLSLILPIAFPTSRSTSVLVRSESIDTASCMPESHSSLPVRSCNGPGYPSSPRHPLYRNTSISIYIKSSLWQFSDVYLRRNVDVFCSPKLSTVAEVVYCIEYVLQGQVSFVSSAWLIA</sequence>
<dbReference type="EMBL" id="KV425570">
    <property type="protein sequence ID" value="KZT25753.1"/>
    <property type="molecule type" value="Genomic_DNA"/>
</dbReference>
<dbReference type="Proteomes" id="UP000076761">
    <property type="component" value="Unassembled WGS sequence"/>
</dbReference>
<dbReference type="AlphaFoldDB" id="A0A165SVU3"/>